<evidence type="ECO:0000313" key="7">
    <source>
        <dbReference type="EMBL" id="KAG0726686.1"/>
    </source>
</evidence>
<dbReference type="PANTHER" id="PTHR23065:SF7">
    <property type="entry name" value="NOSTRIN, ISOFORM H"/>
    <property type="match status" value="1"/>
</dbReference>
<keyword evidence="2 5" id="KW-0728">SH3 domain</keyword>
<dbReference type="InterPro" id="IPR036028">
    <property type="entry name" value="SH3-like_dom_sf"/>
</dbReference>
<dbReference type="GO" id="GO:0005737">
    <property type="term" value="C:cytoplasm"/>
    <property type="evidence" value="ECO:0007669"/>
    <property type="project" value="TreeGrafter"/>
</dbReference>
<dbReference type="OrthoDB" id="27823at2759"/>
<dbReference type="Gene3D" id="1.20.1270.60">
    <property type="entry name" value="Arfaptin homology (AH) domain/BAR domain"/>
    <property type="match status" value="1"/>
</dbReference>
<evidence type="ECO:0000256" key="3">
    <source>
        <dbReference type="ARBA" id="ARBA00022490"/>
    </source>
</evidence>
<keyword evidence="8" id="KW-1185">Reference proteome</keyword>
<dbReference type="AlphaFoldDB" id="A0A8J4YMS2"/>
<dbReference type="Proteomes" id="UP000770661">
    <property type="component" value="Unassembled WGS sequence"/>
</dbReference>
<gene>
    <name evidence="7" type="primary">Pstpip1</name>
    <name evidence="7" type="ORF">GWK47_036030</name>
</gene>
<dbReference type="PROSITE" id="PS50002">
    <property type="entry name" value="SH3"/>
    <property type="match status" value="1"/>
</dbReference>
<dbReference type="Gene3D" id="2.30.30.40">
    <property type="entry name" value="SH3 Domains"/>
    <property type="match status" value="1"/>
</dbReference>
<dbReference type="SMART" id="SM00326">
    <property type="entry name" value="SH3"/>
    <property type="match status" value="1"/>
</dbReference>
<evidence type="ECO:0000256" key="2">
    <source>
        <dbReference type="ARBA" id="ARBA00022443"/>
    </source>
</evidence>
<protein>
    <submittedName>
        <fullName evidence="7">Proline-serine-threonine phosphatase-interacting protein 1</fullName>
    </submittedName>
</protein>
<comment type="caution">
    <text evidence="7">The sequence shown here is derived from an EMBL/GenBank/DDBJ whole genome shotgun (WGS) entry which is preliminary data.</text>
</comment>
<evidence type="ECO:0000256" key="4">
    <source>
        <dbReference type="ARBA" id="ARBA00022553"/>
    </source>
</evidence>
<dbReference type="PANTHER" id="PTHR23065">
    <property type="entry name" value="PROLINE-SERINE-THREONINE PHOSPHATASE INTERACTING PROTEIN 1"/>
    <property type="match status" value="1"/>
</dbReference>
<evidence type="ECO:0000256" key="1">
    <source>
        <dbReference type="ARBA" id="ARBA00004496"/>
    </source>
</evidence>
<proteinExistence type="predicted"/>
<keyword evidence="3" id="KW-0963">Cytoplasm</keyword>
<dbReference type="GO" id="GO:0005886">
    <property type="term" value="C:plasma membrane"/>
    <property type="evidence" value="ECO:0007669"/>
    <property type="project" value="TreeGrafter"/>
</dbReference>
<name>A0A8J4YMS2_CHIOP</name>
<dbReference type="InterPro" id="IPR001452">
    <property type="entry name" value="SH3_domain"/>
</dbReference>
<dbReference type="SUPFAM" id="SSF50044">
    <property type="entry name" value="SH3-domain"/>
    <property type="match status" value="1"/>
</dbReference>
<organism evidence="7 8">
    <name type="scientific">Chionoecetes opilio</name>
    <name type="common">Atlantic snow crab</name>
    <name type="synonym">Cancer opilio</name>
    <dbReference type="NCBI Taxonomy" id="41210"/>
    <lineage>
        <taxon>Eukaryota</taxon>
        <taxon>Metazoa</taxon>
        <taxon>Ecdysozoa</taxon>
        <taxon>Arthropoda</taxon>
        <taxon>Crustacea</taxon>
        <taxon>Multicrustacea</taxon>
        <taxon>Malacostraca</taxon>
        <taxon>Eumalacostraca</taxon>
        <taxon>Eucarida</taxon>
        <taxon>Decapoda</taxon>
        <taxon>Pleocyemata</taxon>
        <taxon>Brachyura</taxon>
        <taxon>Eubrachyura</taxon>
        <taxon>Majoidea</taxon>
        <taxon>Majidae</taxon>
        <taxon>Chionoecetes</taxon>
    </lineage>
</organism>
<dbReference type="EMBL" id="JACEEZ010004073">
    <property type="protein sequence ID" value="KAG0726686.1"/>
    <property type="molecule type" value="Genomic_DNA"/>
</dbReference>
<evidence type="ECO:0000313" key="8">
    <source>
        <dbReference type="Proteomes" id="UP000770661"/>
    </source>
</evidence>
<evidence type="ECO:0000259" key="6">
    <source>
        <dbReference type="PROSITE" id="PS50002"/>
    </source>
</evidence>
<keyword evidence="4" id="KW-0597">Phosphoprotein</keyword>
<feature type="domain" description="SH3" evidence="6">
    <location>
        <begin position="172"/>
        <end position="232"/>
    </location>
</feature>
<sequence>MIKTTTTTTTTTTPLLLQAVQAEERAAEVLREAEGQHKDTVRAHNAALEAWCCTASAAFRAMQDAEETRVRLVRDSFWAMANVCSLLAVHLDQSQDAVRAALLQVDVGEEVASWVSQHRTCQTQPIPLVYTPVPRPLAITTPTPSARSTLTSARSTITEVSGSSEDSDGSPVPVRKARALYKFAARSGSEVCVAAGDAVVVMEGGSREWSLVKTGDGSLGFVPTKFITAQEKQA</sequence>
<dbReference type="Pfam" id="PF00018">
    <property type="entry name" value="SH3_1"/>
    <property type="match status" value="1"/>
</dbReference>
<dbReference type="GO" id="GO:0043226">
    <property type="term" value="C:organelle"/>
    <property type="evidence" value="ECO:0007669"/>
    <property type="project" value="UniProtKB-ARBA"/>
</dbReference>
<comment type="subcellular location">
    <subcellularLocation>
        <location evidence="1">Cytoplasm</location>
    </subcellularLocation>
</comment>
<evidence type="ECO:0000256" key="5">
    <source>
        <dbReference type="PROSITE-ProRule" id="PRU00192"/>
    </source>
</evidence>
<accession>A0A8J4YMS2</accession>
<reference evidence="7" key="1">
    <citation type="submission" date="2020-07" db="EMBL/GenBank/DDBJ databases">
        <title>The High-quality genome of the commercially important snow crab, Chionoecetes opilio.</title>
        <authorList>
            <person name="Jeong J.-H."/>
            <person name="Ryu S."/>
        </authorList>
    </citation>
    <scope>NUCLEOTIDE SEQUENCE</scope>
    <source>
        <strain evidence="7">MADBK_172401_WGS</strain>
        <tissue evidence="7">Digestive gland</tissue>
    </source>
</reference>
<dbReference type="InterPro" id="IPR027267">
    <property type="entry name" value="AH/BAR_dom_sf"/>
</dbReference>
<dbReference type="SUPFAM" id="SSF103657">
    <property type="entry name" value="BAR/IMD domain-like"/>
    <property type="match status" value="1"/>
</dbReference>